<evidence type="ECO:0000313" key="1">
    <source>
        <dbReference type="EMBL" id="SQA96948.1"/>
    </source>
</evidence>
<dbReference type="STRING" id="158822.LH23_10670"/>
<sequence length="52" mass="5870">MQLLDSYLPVFKQVLHITGGEDLTDYEPSRQLCITLFEKAEQEAALQDASRG</sequence>
<evidence type="ECO:0000313" key="2">
    <source>
        <dbReference type="Proteomes" id="UP000251197"/>
    </source>
</evidence>
<gene>
    <name evidence="1" type="ORF">NCTC12120_00721</name>
</gene>
<dbReference type="Proteomes" id="UP000251197">
    <property type="component" value="Unassembled WGS sequence"/>
</dbReference>
<organism evidence="1 2">
    <name type="scientific">Cedecea neteri</name>
    <dbReference type="NCBI Taxonomy" id="158822"/>
    <lineage>
        <taxon>Bacteria</taxon>
        <taxon>Pseudomonadati</taxon>
        <taxon>Pseudomonadota</taxon>
        <taxon>Gammaproteobacteria</taxon>
        <taxon>Enterobacterales</taxon>
        <taxon>Enterobacteriaceae</taxon>
        <taxon>Cedecea</taxon>
    </lineage>
</organism>
<proteinExistence type="predicted"/>
<reference evidence="1 2" key="1">
    <citation type="submission" date="2018-06" db="EMBL/GenBank/DDBJ databases">
        <authorList>
            <consortium name="Pathogen Informatics"/>
            <person name="Doyle S."/>
        </authorList>
    </citation>
    <scope>NUCLEOTIDE SEQUENCE [LARGE SCALE GENOMIC DNA]</scope>
    <source>
        <strain evidence="1 2">NCTC12120</strain>
    </source>
</reference>
<accession>A0A2X2SXY8</accession>
<dbReference type="AlphaFoldDB" id="A0A2X2SXY8"/>
<dbReference type="EMBL" id="UAVU01000003">
    <property type="protein sequence ID" value="SQA96948.1"/>
    <property type="molecule type" value="Genomic_DNA"/>
</dbReference>
<protein>
    <submittedName>
        <fullName evidence="1">Uncharacterized protein</fullName>
    </submittedName>
</protein>
<name>A0A2X2SXY8_9ENTR</name>